<dbReference type="Proteomes" id="UP001241656">
    <property type="component" value="Chromosome"/>
</dbReference>
<dbReference type="SUPFAM" id="SSF50969">
    <property type="entry name" value="YVTN repeat-like/Quinoprotein amine dehydrogenase"/>
    <property type="match status" value="1"/>
</dbReference>
<feature type="signal peptide" evidence="3">
    <location>
        <begin position="1"/>
        <end position="20"/>
    </location>
</feature>
<evidence type="ECO:0000259" key="4">
    <source>
        <dbReference type="Pfam" id="PF18962"/>
    </source>
</evidence>
<keyword evidence="1 3" id="KW-0732">Signal</keyword>
<protein>
    <submittedName>
        <fullName evidence="5">T9SS type A sorting domain-containing protein</fullName>
    </submittedName>
</protein>
<dbReference type="EMBL" id="CP124855">
    <property type="protein sequence ID" value="WHF51474.1"/>
    <property type="molecule type" value="Genomic_DNA"/>
</dbReference>
<keyword evidence="6" id="KW-1185">Reference proteome</keyword>
<dbReference type="InterPro" id="IPR026444">
    <property type="entry name" value="Secre_tail"/>
</dbReference>
<sequence>MRKKLFFLAACVLTVANANAQTTLFADNFDTAGLPNPPVSPSQYQAFSGAPGTTSTVSSAGHTYTGINTSLWKLDSGNGTSGLNAIYNVASTSYTTNLSIQGTSVTTAGQANKATATVAVPVPFSPKLSENTDVLTWSFAMRVNKNGQLTTLPSAFKPAGALAGGVILATDLPAGGNINTAGNGYAVILSGDSGTLNAITLGSFAGGLYDTATSTSHFTPLLQVESIAFSNSSSVIVSYTPSTNTWTMKVRQDGSASLQDPQETTENTYTTSTPASIVDSSQTGIANSNMMLYFNYSGTNGIYMDNLKVTSGAVLATATAKSKNSFSIAPNPAKNYFNIENNGKKINSVLIYSLDGKVVKSLTNPQSKQVDVSVLPKGTYLVKVNSENSESTKKLMVN</sequence>
<feature type="region of interest" description="Disordered" evidence="2">
    <location>
        <begin position="252"/>
        <end position="273"/>
    </location>
</feature>
<dbReference type="Pfam" id="PF18962">
    <property type="entry name" value="Por_Secre_tail"/>
    <property type="match status" value="1"/>
</dbReference>
<organism evidence="5 6">
    <name type="scientific">Chryseobacterium gotjawalense</name>
    <dbReference type="NCBI Taxonomy" id="3042315"/>
    <lineage>
        <taxon>Bacteria</taxon>
        <taxon>Pseudomonadati</taxon>
        <taxon>Bacteroidota</taxon>
        <taxon>Flavobacteriia</taxon>
        <taxon>Flavobacteriales</taxon>
        <taxon>Weeksellaceae</taxon>
        <taxon>Chryseobacterium group</taxon>
        <taxon>Chryseobacterium</taxon>
    </lineage>
</organism>
<dbReference type="RefSeq" id="WP_282904815.1">
    <property type="nucleotide sequence ID" value="NZ_CP124855.1"/>
</dbReference>
<evidence type="ECO:0000313" key="6">
    <source>
        <dbReference type="Proteomes" id="UP001241656"/>
    </source>
</evidence>
<evidence type="ECO:0000313" key="5">
    <source>
        <dbReference type="EMBL" id="WHF51474.1"/>
    </source>
</evidence>
<feature type="chain" id="PRO_5045544506" evidence="3">
    <location>
        <begin position="21"/>
        <end position="398"/>
    </location>
</feature>
<reference evidence="5 6" key="1">
    <citation type="submission" date="2023-05" db="EMBL/GenBank/DDBJ databases">
        <title>Genomic insight into Chryseobacterium sp. wdc7 isolated forest soil (Gotjawal).</title>
        <authorList>
            <person name="Park S.-J."/>
        </authorList>
    </citation>
    <scope>NUCLEOTIDE SEQUENCE [LARGE SCALE GENOMIC DNA]</scope>
    <source>
        <strain evidence="6">wdc7</strain>
    </source>
</reference>
<dbReference type="NCBIfam" id="TIGR04183">
    <property type="entry name" value="Por_Secre_tail"/>
    <property type="match status" value="1"/>
</dbReference>
<name>A0ABY8REN2_9FLAO</name>
<feature type="domain" description="Secretion system C-terminal sorting" evidence="4">
    <location>
        <begin position="329"/>
        <end position="397"/>
    </location>
</feature>
<accession>A0ABY8REN2</accession>
<evidence type="ECO:0000256" key="2">
    <source>
        <dbReference type="SAM" id="MobiDB-lite"/>
    </source>
</evidence>
<dbReference type="InterPro" id="IPR011044">
    <property type="entry name" value="Quino_amine_DH_bsu"/>
</dbReference>
<evidence type="ECO:0000256" key="1">
    <source>
        <dbReference type="ARBA" id="ARBA00022729"/>
    </source>
</evidence>
<proteinExistence type="predicted"/>
<gene>
    <name evidence="5" type="ORF">QGN23_13760</name>
</gene>
<feature type="compositionally biased region" description="Low complexity" evidence="2">
    <location>
        <begin position="264"/>
        <end position="273"/>
    </location>
</feature>
<evidence type="ECO:0000256" key="3">
    <source>
        <dbReference type="SAM" id="SignalP"/>
    </source>
</evidence>